<dbReference type="OrthoDB" id="9771212at2"/>
<dbReference type="InterPro" id="IPR014998">
    <property type="entry name" value="DUF1848"/>
</dbReference>
<reference evidence="3" key="1">
    <citation type="submission" date="2015-05" db="EMBL/GenBank/DDBJ databases">
        <authorList>
            <consortium name="Pathogen Informatics"/>
        </authorList>
    </citation>
    <scope>NUCLEOTIDE SEQUENCE [LARGE SCALE GENOMIC DNA]</scope>
    <source>
        <strain evidence="2 4">2789STDY5608863</strain>
        <strain evidence="3">M72</strain>
    </source>
</reference>
<evidence type="ECO:0000313" key="3">
    <source>
        <dbReference type="Proteomes" id="UP000049979"/>
    </source>
</evidence>
<dbReference type="Proteomes" id="UP000049979">
    <property type="component" value="Unassembled WGS sequence"/>
</dbReference>
<accession>A0A0M6WZ54</accession>
<dbReference type="AlphaFoldDB" id="A0A0M6WZ54"/>
<proteinExistence type="predicted"/>
<dbReference type="STRING" id="301302.ERS852420_01996"/>
<protein>
    <submittedName>
        <fullName evidence="2">Domain of uncharacterized function (DUF1848)</fullName>
    </submittedName>
</protein>
<evidence type="ECO:0000313" key="1">
    <source>
        <dbReference type="EMBL" id="CRL43022.1"/>
    </source>
</evidence>
<dbReference type="Proteomes" id="UP000095495">
    <property type="component" value="Unassembled WGS sequence"/>
</dbReference>
<dbReference type="GeneID" id="61433841"/>
<dbReference type="EMBL" id="CYXV01000008">
    <property type="protein sequence ID" value="CUM99281.1"/>
    <property type="molecule type" value="Genomic_DNA"/>
</dbReference>
<dbReference type="RefSeq" id="WP_015560924.1">
    <property type="nucleotide sequence ID" value="NZ_CP173697.1"/>
</dbReference>
<dbReference type="Pfam" id="PF08902">
    <property type="entry name" value="DUF1848"/>
    <property type="match status" value="1"/>
</dbReference>
<name>A0A0M6WZ54_9FIRM</name>
<gene>
    <name evidence="2" type="ORF">ERS852420_01996</name>
    <name evidence="1" type="ORF">M72_17921</name>
</gene>
<sequence>MILSVSRRTDIPGCYPEWFMNRLRDKYVMTRNPMNFHQVSQINLSPDFIECIVFWTKNAVPFMDYLEELNRMGYMYMFQYTITPYDNTLEKNISDKSDIIKNVLELSEKIEKKRIVWRYDPILLNDTYTVNRHIELFEEMCSLLYTAVNHVVISFIDLYQKNRGYRLYELSTDEITHLAQAFGEIGAKYKLPIKTCCENYDLTKFGITKGACIDSVLLEEICNRPLLLKKATGQRKNCLCAESVDIGAYHTCLNGCIYCYATDYKRLKTKQKCYDKNSQILCDKLDFGKDIIKVRKMKKL</sequence>
<organism evidence="1 3">
    <name type="scientific">Roseburia faecis</name>
    <dbReference type="NCBI Taxonomy" id="301302"/>
    <lineage>
        <taxon>Bacteria</taxon>
        <taxon>Bacillati</taxon>
        <taxon>Bacillota</taxon>
        <taxon>Clostridia</taxon>
        <taxon>Lachnospirales</taxon>
        <taxon>Lachnospiraceae</taxon>
        <taxon>Roseburia</taxon>
    </lineage>
</organism>
<keyword evidence="3" id="KW-1185">Reference proteome</keyword>
<dbReference type="EMBL" id="CVRR01000093">
    <property type="protein sequence ID" value="CRL43022.1"/>
    <property type="molecule type" value="Genomic_DNA"/>
</dbReference>
<reference evidence="1" key="2">
    <citation type="submission" date="2015-05" db="EMBL/GenBank/DDBJ databases">
        <authorList>
            <person name="Wang D.B."/>
            <person name="Wang M."/>
        </authorList>
    </citation>
    <scope>NUCLEOTIDE SEQUENCE [LARGE SCALE GENOMIC DNA]</scope>
    <source>
        <strain evidence="1">M72</strain>
    </source>
</reference>
<evidence type="ECO:0000313" key="4">
    <source>
        <dbReference type="Proteomes" id="UP000095495"/>
    </source>
</evidence>
<evidence type="ECO:0000313" key="2">
    <source>
        <dbReference type="EMBL" id="CUM99281.1"/>
    </source>
</evidence>